<evidence type="ECO:0000256" key="1">
    <source>
        <dbReference type="SAM" id="MobiDB-lite"/>
    </source>
</evidence>
<feature type="transmembrane region" description="Helical" evidence="2">
    <location>
        <begin position="464"/>
        <end position="482"/>
    </location>
</feature>
<feature type="region of interest" description="Disordered" evidence="1">
    <location>
        <begin position="306"/>
        <end position="329"/>
    </location>
</feature>
<evidence type="ECO:0000256" key="2">
    <source>
        <dbReference type="SAM" id="Phobius"/>
    </source>
</evidence>
<reference evidence="3" key="1">
    <citation type="journal article" date="2020" name="Nature">
        <title>Giant virus diversity and host interactions through global metagenomics.</title>
        <authorList>
            <person name="Schulz F."/>
            <person name="Roux S."/>
            <person name="Paez-Espino D."/>
            <person name="Jungbluth S."/>
            <person name="Walsh D.A."/>
            <person name="Denef V.J."/>
            <person name="McMahon K.D."/>
            <person name="Konstantinidis K.T."/>
            <person name="Eloe-Fadrosh E.A."/>
            <person name="Kyrpides N.C."/>
            <person name="Woyke T."/>
        </authorList>
    </citation>
    <scope>NUCLEOTIDE SEQUENCE</scope>
    <source>
        <strain evidence="3">GVMAG-M-3300024302-11</strain>
    </source>
</reference>
<keyword evidence="2" id="KW-0472">Membrane</keyword>
<keyword evidence="2" id="KW-1133">Transmembrane helix</keyword>
<proteinExistence type="predicted"/>
<sequence length="497" mass="54192">MGNTLTTSNSNRNINDSILGKRIKEILANQEIVVDKDNTGKIIKRKINKIRGCCMNIVKPQVGINDFITVGLPEPATDTDACKTQGRCLDTFNLGLQIKGDTDKICSNLIPNPPNADGSKSTFNNLIGGDQGLCDAFMVNKCGKELYDAGCLVIKKNKKGRLVRVWNAKNKNCFTKDGALIYGSEDCKCINSATGFTLNSDPSTTIKGGINFARDSDSPFPIKTGTSTNSYTKYSLDIFGYSPVHQRPQLFDARCSAATATAASGGSNAYKLPRYKNKNLTICLNQINIKDSDIGTANLKDIKQNNNCGTGANTPQKVEKNPKERAVELEKERLVTKRESERIEKEAALALEKQNKDEAAAKKAQVAKAKKDIEHNKEVKDLKDKAKDDKIANIKKTIGKSNETKLKTDKLKEENIKKQQELDEAKAAATKAAATKAAATKAAATKAAAAKTAAKVAESKKMKIYYGIGIFIIIAIILFFLLRGGKGKRRSRDNDDL</sequence>
<dbReference type="AlphaFoldDB" id="A0A6C0IYF4"/>
<feature type="compositionally biased region" description="Basic and acidic residues" evidence="1">
    <location>
        <begin position="317"/>
        <end position="329"/>
    </location>
</feature>
<name>A0A6C0IYF4_9ZZZZ</name>
<keyword evidence="2" id="KW-0812">Transmembrane</keyword>
<protein>
    <submittedName>
        <fullName evidence="3">Uncharacterized protein</fullName>
    </submittedName>
</protein>
<organism evidence="3">
    <name type="scientific">viral metagenome</name>
    <dbReference type="NCBI Taxonomy" id="1070528"/>
    <lineage>
        <taxon>unclassified sequences</taxon>
        <taxon>metagenomes</taxon>
        <taxon>organismal metagenomes</taxon>
    </lineage>
</organism>
<evidence type="ECO:0000313" key="3">
    <source>
        <dbReference type="EMBL" id="QHT96523.1"/>
    </source>
</evidence>
<accession>A0A6C0IYF4</accession>
<feature type="compositionally biased region" description="Polar residues" evidence="1">
    <location>
        <begin position="306"/>
        <end position="316"/>
    </location>
</feature>
<dbReference type="EMBL" id="MN740258">
    <property type="protein sequence ID" value="QHT96523.1"/>
    <property type="molecule type" value="Genomic_DNA"/>
</dbReference>